<feature type="compositionally biased region" description="Low complexity" evidence="2">
    <location>
        <begin position="619"/>
        <end position="628"/>
    </location>
</feature>
<dbReference type="PANTHER" id="PTHR12353">
    <property type="entry name" value="DISKS LARGE-ASSOCIATED PROTEIN DAP SAP90/PSD-95-ASSOCIATED PROTEIN"/>
    <property type="match status" value="1"/>
</dbReference>
<feature type="compositionally biased region" description="Basic and acidic residues" evidence="2">
    <location>
        <begin position="181"/>
        <end position="191"/>
    </location>
</feature>
<feature type="region of interest" description="Disordered" evidence="2">
    <location>
        <begin position="365"/>
        <end position="402"/>
    </location>
</feature>
<proteinExistence type="inferred from homology"/>
<evidence type="ECO:0000313" key="4">
    <source>
        <dbReference type="Proteomes" id="UP000335636"/>
    </source>
</evidence>
<feature type="compositionally biased region" description="Polar residues" evidence="2">
    <location>
        <begin position="166"/>
        <end position="179"/>
    </location>
</feature>
<reference evidence="3" key="1">
    <citation type="submission" date="2019-04" db="EMBL/GenBank/DDBJ databases">
        <authorList>
            <person name="Alioto T."/>
            <person name="Alioto T."/>
        </authorList>
    </citation>
    <scope>NUCLEOTIDE SEQUENCE [LARGE SCALE GENOMIC DNA]</scope>
</reference>
<evidence type="ECO:0000313" key="3">
    <source>
        <dbReference type="EMBL" id="VTJ79649.1"/>
    </source>
</evidence>
<organism evidence="3 4">
    <name type="scientific">Marmota monax</name>
    <name type="common">Woodchuck</name>
    <dbReference type="NCBI Taxonomy" id="9995"/>
    <lineage>
        <taxon>Eukaryota</taxon>
        <taxon>Metazoa</taxon>
        <taxon>Chordata</taxon>
        <taxon>Craniata</taxon>
        <taxon>Vertebrata</taxon>
        <taxon>Euteleostomi</taxon>
        <taxon>Mammalia</taxon>
        <taxon>Eutheria</taxon>
        <taxon>Euarchontoglires</taxon>
        <taxon>Glires</taxon>
        <taxon>Rodentia</taxon>
        <taxon>Sciuromorpha</taxon>
        <taxon>Sciuridae</taxon>
        <taxon>Xerinae</taxon>
        <taxon>Marmotini</taxon>
        <taxon>Marmota</taxon>
    </lineage>
</organism>
<feature type="region of interest" description="Disordered" evidence="2">
    <location>
        <begin position="166"/>
        <end position="234"/>
    </location>
</feature>
<protein>
    <recommendedName>
        <fullName evidence="5">DLG associated protein 2</fullName>
    </recommendedName>
</protein>
<keyword evidence="4" id="KW-1185">Reference proteome</keyword>
<dbReference type="GO" id="GO:0023052">
    <property type="term" value="P:signaling"/>
    <property type="evidence" value="ECO:0007669"/>
    <property type="project" value="InterPro"/>
</dbReference>
<comment type="caution">
    <text evidence="3">The sequence shown here is derived from an EMBL/GenBank/DDBJ whole genome shotgun (WGS) entry which is preliminary data.</text>
</comment>
<sequence>MKGLSGSRNPPPLCAGHTCGVAPPADCEHPLDHLRHGPDTRQPYLLSPAESCPMDHHRCSPRSSVHSECMMMPVVLGDHVSSSTFPRMHYSSHYDTRDDCAMPHMGAKINRIPANLLDQFEKQLPLHRDGFHTLQYQRASTAAEQRSESPGRIRHLVHSVQKLFTKSHSLEGSSKNNADGTKGDGRADEHHHGHHARHGKRSRSRERKPEAKHKSGSSSWWSSDDNLDSDSTHRAPSVVSRHHLDPFPHCYPEALQSPFGDLSLKTSKSNNDVKCSACEGLALTPDAKYMKRSSWSTLTVSQAKEAYRKSSLNLDKPLVHQDIKPPPRQCHYLQVPQDEWGGYPSSGKEEEIPCRRMRSGSYIKAMGDEDSGESDSSPKTSPTVALRPEPLLKSLGQRPLGDHQTQSYLQAASEVPVGHSLDPSANYNSPKFRSRNQSYMRAVSTLSQASCVSQVGTLCVLLGPCLLPGRDPCQAHTQAGISPRHLFLLDTCSQTRDSPAPRVHLYLDTCSQTRDSPAPRVHLYLDTCSQTRDSPAPRVHLYLDTCSQTRDSPAPRVHLYLDTCSQTRDSPAPRVHLYLDTCSQTRDSPAPRVHLYLDTCSQTRDSPAPRVHLYLDTCSQTSSHTSSQGPSLPRHLLPDQRQPSFQGPSLPRHLLPDQRQPSFQGPSLPR</sequence>
<name>A0A5E4CET5_MARMO</name>
<dbReference type="GO" id="GO:0060090">
    <property type="term" value="F:molecular adaptor activity"/>
    <property type="evidence" value="ECO:0007669"/>
    <property type="project" value="TreeGrafter"/>
</dbReference>
<accession>A0A5E4CET5</accession>
<dbReference type="GO" id="GO:0098978">
    <property type="term" value="C:glutamatergic synapse"/>
    <property type="evidence" value="ECO:0007669"/>
    <property type="project" value="TreeGrafter"/>
</dbReference>
<dbReference type="InterPro" id="IPR005026">
    <property type="entry name" value="SAPAP"/>
</dbReference>
<dbReference type="EMBL" id="CABDUW010001209">
    <property type="protein sequence ID" value="VTJ79649.1"/>
    <property type="molecule type" value="Genomic_DNA"/>
</dbReference>
<feature type="compositionally biased region" description="Basic residues" evidence="2">
    <location>
        <begin position="192"/>
        <end position="206"/>
    </location>
</feature>
<dbReference type="GO" id="GO:0099572">
    <property type="term" value="C:postsynaptic specialization"/>
    <property type="evidence" value="ECO:0007669"/>
    <property type="project" value="TreeGrafter"/>
</dbReference>
<evidence type="ECO:0000256" key="1">
    <source>
        <dbReference type="ARBA" id="ARBA00008839"/>
    </source>
</evidence>
<dbReference type="Proteomes" id="UP000335636">
    <property type="component" value="Unassembled WGS sequence"/>
</dbReference>
<comment type="similarity">
    <text evidence="1">Belongs to the SAPAP family.</text>
</comment>
<gene>
    <name evidence="3" type="ORF">MONAX_5E043004</name>
</gene>
<feature type="region of interest" description="Disordered" evidence="2">
    <location>
        <begin position="619"/>
        <end position="670"/>
    </location>
</feature>
<feature type="compositionally biased region" description="Polar residues" evidence="2">
    <location>
        <begin position="659"/>
        <end position="670"/>
    </location>
</feature>
<evidence type="ECO:0000256" key="2">
    <source>
        <dbReference type="SAM" id="MobiDB-lite"/>
    </source>
</evidence>
<evidence type="ECO:0008006" key="5">
    <source>
        <dbReference type="Google" id="ProtNLM"/>
    </source>
</evidence>
<dbReference type="AlphaFoldDB" id="A0A5E4CET5"/>
<dbReference type="PANTHER" id="PTHR12353:SF3">
    <property type="entry name" value="DISKS LARGE-ASSOCIATED PROTEIN 2"/>
    <property type="match status" value="1"/>
</dbReference>